<dbReference type="PIRSF" id="PIRSF035170">
    <property type="entry name" value="HD_phosphohydro"/>
    <property type="match status" value="1"/>
</dbReference>
<gene>
    <name evidence="1" type="ORF">PGB34_08220</name>
</gene>
<organism evidence="1 2">
    <name type="scientific">Xenophilus arseniciresistens</name>
    <dbReference type="NCBI Taxonomy" id="1283306"/>
    <lineage>
        <taxon>Bacteria</taxon>
        <taxon>Pseudomonadati</taxon>
        <taxon>Pseudomonadota</taxon>
        <taxon>Betaproteobacteria</taxon>
        <taxon>Burkholderiales</taxon>
        <taxon>Comamonadaceae</taxon>
        <taxon>Xenophilus</taxon>
    </lineage>
</organism>
<dbReference type="SUPFAM" id="SSF109604">
    <property type="entry name" value="HD-domain/PDEase-like"/>
    <property type="match status" value="1"/>
</dbReference>
<dbReference type="Proteomes" id="UP001212602">
    <property type="component" value="Unassembled WGS sequence"/>
</dbReference>
<dbReference type="PANTHER" id="PTHR21174:SF0">
    <property type="entry name" value="HD PHOSPHOHYDROLASE FAMILY PROTEIN-RELATED"/>
    <property type="match status" value="1"/>
</dbReference>
<reference evidence="1" key="1">
    <citation type="submission" date="2023-01" db="EMBL/GenBank/DDBJ databases">
        <title>Xenophilus mangrovi sp. nov., isolated from soil of Mangrove nature reserve.</title>
        <authorList>
            <person name="Xu S."/>
            <person name="Liu Z."/>
            <person name="Xu Y."/>
        </authorList>
    </citation>
    <scope>NUCLEOTIDE SEQUENCE</scope>
    <source>
        <strain evidence="1">YW8</strain>
    </source>
</reference>
<dbReference type="EMBL" id="JAQIPB010000002">
    <property type="protein sequence ID" value="MDA7416349.1"/>
    <property type="molecule type" value="Genomic_DNA"/>
</dbReference>
<evidence type="ECO:0000313" key="2">
    <source>
        <dbReference type="Proteomes" id="UP001212602"/>
    </source>
</evidence>
<accession>A0AAE3N883</accession>
<name>A0AAE3N883_9BURK</name>
<dbReference type="InterPro" id="IPR009218">
    <property type="entry name" value="HD_phosphohydro"/>
</dbReference>
<comment type="caution">
    <text evidence="1">The sequence shown here is derived from an EMBL/GenBank/DDBJ whole genome shotgun (WGS) entry which is preliminary data.</text>
</comment>
<evidence type="ECO:0000313" key="1">
    <source>
        <dbReference type="EMBL" id="MDA7416349.1"/>
    </source>
</evidence>
<proteinExistence type="predicted"/>
<dbReference type="RefSeq" id="WP_271427569.1">
    <property type="nucleotide sequence ID" value="NZ_JAQIPB010000002.1"/>
</dbReference>
<keyword evidence="2" id="KW-1185">Reference proteome</keyword>
<keyword evidence="1" id="KW-0675">Receptor</keyword>
<protein>
    <submittedName>
        <fullName evidence="1">N-methyl-D-aspartate receptor NMDAR2C subunit</fullName>
    </submittedName>
</protein>
<dbReference type="AlphaFoldDB" id="A0AAE3N883"/>
<dbReference type="PANTHER" id="PTHR21174">
    <property type="match status" value="1"/>
</dbReference>
<sequence>MTLAASPALHAHWQQAWQDLGLSAPEGLFEALAAAWSEPWRHYHTLQHLGECLDALARERALARRPGELALGLFFHDAVYALQADDNEARSAEWAVRALQEARVPADAIARVHALVMATCHQATAAAPIDPDAQLLVDIDLAILGAAPARFAQYEAQIRREYAHVPPEVFEPRRRRILGSFLARDPIYQTPGLHARCEAQARVNLTQAIAASGTPG</sequence>